<feature type="compositionally biased region" description="Basic and acidic residues" evidence="2">
    <location>
        <begin position="556"/>
        <end position="566"/>
    </location>
</feature>
<proteinExistence type="inferred from homology"/>
<gene>
    <name evidence="4" type="ORF">ElyMa_004312300</name>
</gene>
<comment type="similarity">
    <text evidence="1">Belongs to the PI3/PI4-kinase family. Type III PI4K subfamily.</text>
</comment>
<dbReference type="Pfam" id="PF19274">
    <property type="entry name" value="PI4K_N"/>
    <property type="match status" value="2"/>
</dbReference>
<evidence type="ECO:0000313" key="5">
    <source>
        <dbReference type="Proteomes" id="UP000762676"/>
    </source>
</evidence>
<sequence>MSMCPNHNNFTGTLVLDGRGQSAIIALGVYLLESGLQHKDIILKYLLMILEKMPNSEWTDGPRGINKFNLPMAECFSFCLNTILCDVAFRLAEYKDKIIFAQLRVLDHMTSLCEQASGHITEKLCFRQLPILLGLARSMGRSSDEDLSLISYLLSVHENSPKSPASQTQHYDPRSPAYPYYATPGTANYSGRITGRGIDGVGLGSGSIASRGGHFNTFRSILPRTLSTVFVQGDGASANMGSTDAIGDGAGERKTSYRDRSPSPLDTSSRDVSSGAAYQSGASHPTEFFPHTIYFNKIASSFTRTRPWGFEIIPEQDHLKFTEEQLDLILQVAKRLLKKRVLGGLDHVLKDVLSSVNWKVFRFPYKSFSETISVVVLALMRDILEQEKDLSATFMKEVQDFVKSLYMAGQAELQNKPSAGGISVGGGEHRLTEFNPYQLLVHANGACVDLLFWSIKEESEAENLCVKLTERISSNTERRLLLSHTPLLLASLEALGKMAVKFPTLSNAMVASLRDFLVSPSPILSKLNKYSISDGIGFQAGGSSGGGIRITVTDEQENKDGPDDGKSNQGSMRSPKGRLLATMENLRDNAIHNICRALKAGQQLDPECVPAFLASISNRLYRAELSDRESNLISTNTILTLGHLAVVLKNDRRLVESILQIFQQRFCSPPSQLDVLIVDQMGCMVMAGCTSVCHEVLSMFAQISVESSSPYNVNEVDDKLRGFRLVSRAVINAFANIAANLNGEAEQLDLLSRLLELFIQLGLEAKRMNEKVSGPMKASSSAGNLGLHIPVIAVLLKRLPPMKEPNRRLHKLFRDFWQFSVVMGFTNENQGLWPPEWYEGVCLIATKSPLLTSKEHISKELLYNTALRNDTVAPNELTDLKNNISALLENPEVTAIINRLNFAQCTYLLSVYKLETLRVTHTSDPTAVYGIFDYLEDKFLFLDKLGMWHCIAAVTEKTFDKYMDVLDAKPKTEEKEKDIEAHAQFLLVKFNHTYKRVRLMADKFISKFVSRFPHLLWSGNFLRTMLDILQVVCTALDLDPHEDPPEIQIPDTPYKLRIMDNLASREQVVKDYSARSSTILQEAMKWAPNTVRSHLIEYVLKMDLEAQKLLQHSGLAMATESVLSYAGYKGTLATIGTSSLDRRPSCVNSESSNFMANLSIRSRYLGEVNGMLDISDNIETVESKLCETLDKAFANQDIMVAKQTMFRITALQITRQEVKRYLLQAICWAPVKFFNADIMQVAIMCWEWMLSARPEFTVQFLCLMTSAWQVCADMKLGIFAPDKPRADPLAKAEFQRLAPQPALVAPHNIWTKFLQERIEIAKYSDSQQIKIFLSLLNKSLSVQIGRRPSIISRHTAAIGPRFRLLSMGLSLLQGDNLPNTPAKTVLRERVYAATLDFFCGPPICPSQTPLELKEDITLLIQYWQKMHYDKKHLSVNTVPLADTMENYPSCSPPLTTGSSGAYSDLRPQSGWMNTFNSNSSSIYSKRSAT</sequence>
<evidence type="ECO:0000313" key="4">
    <source>
        <dbReference type="EMBL" id="GFR90783.1"/>
    </source>
</evidence>
<feature type="compositionally biased region" description="Basic and acidic residues" evidence="2">
    <location>
        <begin position="250"/>
        <end position="261"/>
    </location>
</feature>
<comment type="caution">
    <text evidence="4">The sequence shown here is derived from an EMBL/GenBank/DDBJ whole genome shotgun (WGS) entry which is preliminary data.</text>
</comment>
<feature type="region of interest" description="Disordered" evidence="2">
    <location>
        <begin position="240"/>
        <end position="282"/>
    </location>
</feature>
<feature type="non-terminal residue" evidence="4">
    <location>
        <position position="1489"/>
    </location>
</feature>
<feature type="domain" description="PI4-kinase N-terminal" evidence="3">
    <location>
        <begin position="378"/>
        <end position="1186"/>
    </location>
</feature>
<evidence type="ECO:0000256" key="1">
    <source>
        <dbReference type="ARBA" id="ARBA00006209"/>
    </source>
</evidence>
<dbReference type="Proteomes" id="UP000762676">
    <property type="component" value="Unassembled WGS sequence"/>
</dbReference>
<feature type="region of interest" description="Disordered" evidence="2">
    <location>
        <begin position="553"/>
        <end position="575"/>
    </location>
</feature>
<dbReference type="InterPro" id="IPR016024">
    <property type="entry name" value="ARM-type_fold"/>
</dbReference>
<dbReference type="EMBL" id="BMAT01008693">
    <property type="protein sequence ID" value="GFR90783.1"/>
    <property type="molecule type" value="Genomic_DNA"/>
</dbReference>
<reference evidence="4 5" key="1">
    <citation type="journal article" date="2021" name="Elife">
        <title>Chloroplast acquisition without the gene transfer in kleptoplastic sea slugs, Plakobranchus ocellatus.</title>
        <authorList>
            <person name="Maeda T."/>
            <person name="Takahashi S."/>
            <person name="Yoshida T."/>
            <person name="Shimamura S."/>
            <person name="Takaki Y."/>
            <person name="Nagai Y."/>
            <person name="Toyoda A."/>
            <person name="Suzuki Y."/>
            <person name="Arimoto A."/>
            <person name="Ishii H."/>
            <person name="Satoh N."/>
            <person name="Nishiyama T."/>
            <person name="Hasebe M."/>
            <person name="Maruyama T."/>
            <person name="Minagawa J."/>
            <person name="Obokata J."/>
            <person name="Shigenobu S."/>
        </authorList>
    </citation>
    <scope>NUCLEOTIDE SEQUENCE [LARGE SCALE GENOMIC DNA]</scope>
</reference>
<dbReference type="SUPFAM" id="SSF48371">
    <property type="entry name" value="ARM repeat"/>
    <property type="match status" value="1"/>
</dbReference>
<evidence type="ECO:0000256" key="2">
    <source>
        <dbReference type="SAM" id="MobiDB-lite"/>
    </source>
</evidence>
<protein>
    <submittedName>
        <fullName evidence="4">Phosphatidylinositol 4-kinase alpha-like</fullName>
    </submittedName>
</protein>
<keyword evidence="5" id="KW-1185">Reference proteome</keyword>
<evidence type="ECO:0000259" key="3">
    <source>
        <dbReference type="Pfam" id="PF19274"/>
    </source>
</evidence>
<name>A0AAV4H0S1_9GAST</name>
<dbReference type="InterPro" id="IPR045495">
    <property type="entry name" value="PI4K_N"/>
</dbReference>
<organism evidence="4 5">
    <name type="scientific">Elysia marginata</name>
    <dbReference type="NCBI Taxonomy" id="1093978"/>
    <lineage>
        <taxon>Eukaryota</taxon>
        <taxon>Metazoa</taxon>
        <taxon>Spiralia</taxon>
        <taxon>Lophotrochozoa</taxon>
        <taxon>Mollusca</taxon>
        <taxon>Gastropoda</taxon>
        <taxon>Heterobranchia</taxon>
        <taxon>Euthyneura</taxon>
        <taxon>Panpulmonata</taxon>
        <taxon>Sacoglossa</taxon>
        <taxon>Placobranchoidea</taxon>
        <taxon>Plakobranchidae</taxon>
        <taxon>Elysia</taxon>
    </lineage>
</organism>
<accession>A0AAV4H0S1</accession>
<feature type="domain" description="PI4-kinase N-terminal" evidence="3">
    <location>
        <begin position="1202"/>
        <end position="1437"/>
    </location>
</feature>
<feature type="compositionally biased region" description="Polar residues" evidence="2">
    <location>
        <begin position="264"/>
        <end position="282"/>
    </location>
</feature>